<evidence type="ECO:0000256" key="1">
    <source>
        <dbReference type="SAM" id="MobiDB-lite"/>
    </source>
</evidence>
<evidence type="ECO:0000313" key="2">
    <source>
        <dbReference type="EMBL" id="OAN47597.1"/>
    </source>
</evidence>
<gene>
    <name evidence="2" type="ORF">A6A03_10120</name>
</gene>
<keyword evidence="3" id="KW-1185">Reference proteome</keyword>
<protein>
    <submittedName>
        <fullName evidence="2">Uncharacterized protein</fullName>
    </submittedName>
</protein>
<organism evidence="2 3">
    <name type="scientific">Chloroflexus islandicus</name>
    <dbReference type="NCBI Taxonomy" id="1707952"/>
    <lineage>
        <taxon>Bacteria</taxon>
        <taxon>Bacillati</taxon>
        <taxon>Chloroflexota</taxon>
        <taxon>Chloroflexia</taxon>
        <taxon>Chloroflexales</taxon>
        <taxon>Chloroflexineae</taxon>
        <taxon>Chloroflexaceae</taxon>
        <taxon>Chloroflexus</taxon>
    </lineage>
</organism>
<feature type="region of interest" description="Disordered" evidence="1">
    <location>
        <begin position="358"/>
        <end position="446"/>
    </location>
</feature>
<dbReference type="RefSeq" id="WP_066783735.1">
    <property type="nucleotide sequence ID" value="NZ_LWQS01000036.1"/>
</dbReference>
<accession>A0A178MHF4</accession>
<dbReference type="STRING" id="1707952.A6A03_10120"/>
<dbReference type="EMBL" id="LWQS01000036">
    <property type="protein sequence ID" value="OAN47597.1"/>
    <property type="molecule type" value="Genomic_DNA"/>
</dbReference>
<proteinExistence type="predicted"/>
<dbReference type="OrthoDB" id="145249at2"/>
<reference evidence="2 3" key="1">
    <citation type="submission" date="2016-04" db="EMBL/GenBank/DDBJ databases">
        <title>Chloroflexus islandicus sp. nov., a thermophilic filamentous anoxygenic phototrophic bacterium from geyser Strokkur (Iceland).</title>
        <authorList>
            <person name="Gaisin V.A."/>
            <person name="Kalashnikov A.M."/>
            <person name="Sukhacheva M.V."/>
            <person name="Grouzdev D.S."/>
            <person name="Ivanov T.M."/>
            <person name="Kuznetsov B."/>
            <person name="Gorlenko V.M."/>
        </authorList>
    </citation>
    <scope>NUCLEOTIDE SEQUENCE [LARGE SCALE GENOMIC DNA]</scope>
    <source>
        <strain evidence="3">isl-2</strain>
    </source>
</reference>
<sequence length="446" mass="48400">MSPFLGVNVSMASVEELRQRDLLDEGETLLALFDGTLLDENRRRVGGLALADFVALTDRRLILWARGFFNDTVDGFPWSDVDVVRAETWDPWHGRVSLALRIPATPPRKRRVALGEVQDPGQPERVIVNTLDYMPAEDVDMLAKMVAWVGDQVLAGVSGEELVKAFEAEFPAVERKPLPPFFMSEPAPPPMPEPEPKKPAKKPWWKFGAADEEEEPAPTSPSNLIAAYESQRGGAPAGATPAPVGPLPTLPEQPNMYEVSRSLRLMLEVPRGLARGLRRASEIMSGATELLNNMQDPRVRRNAMRGIYYAAAQQEAEGGPLAPVGPVVRAAVRFAEPLEQPQSAEQPAQRRIAVRATVRQATPSPAAPEPAASPAPAAEPTGPQPVRRAISVRRAEPPVEENGSSMPVRRVVVNRTDRPAAVSGSGAGMPAREPLNGRSDDEPEAQ</sequence>
<dbReference type="AlphaFoldDB" id="A0A178MHF4"/>
<dbReference type="Proteomes" id="UP000078287">
    <property type="component" value="Unassembled WGS sequence"/>
</dbReference>
<evidence type="ECO:0000313" key="3">
    <source>
        <dbReference type="Proteomes" id="UP000078287"/>
    </source>
</evidence>
<name>A0A178MHF4_9CHLR</name>
<feature type="region of interest" description="Disordered" evidence="1">
    <location>
        <begin position="182"/>
        <end position="202"/>
    </location>
</feature>
<comment type="caution">
    <text evidence="2">The sequence shown here is derived from an EMBL/GenBank/DDBJ whole genome shotgun (WGS) entry which is preliminary data.</text>
</comment>